<organism evidence="6 7">
    <name type="scientific">Aspergillus niger</name>
    <dbReference type="NCBI Taxonomy" id="5061"/>
    <lineage>
        <taxon>Eukaryota</taxon>
        <taxon>Fungi</taxon>
        <taxon>Dikarya</taxon>
        <taxon>Ascomycota</taxon>
        <taxon>Pezizomycotina</taxon>
        <taxon>Eurotiomycetes</taxon>
        <taxon>Eurotiomycetidae</taxon>
        <taxon>Eurotiales</taxon>
        <taxon>Aspergillaceae</taxon>
        <taxon>Aspergillus</taxon>
        <taxon>Aspergillus subgen. Circumdati</taxon>
    </lineage>
</organism>
<dbReference type="SUPFAM" id="SSF50475">
    <property type="entry name" value="FMN-binding split barrel"/>
    <property type="match status" value="1"/>
</dbReference>
<feature type="binding site" evidence="1">
    <location>
        <position position="178"/>
    </location>
    <ligand>
        <name>Mn(2+)</name>
        <dbReference type="ChEBI" id="CHEBI:29035"/>
    </ligand>
</feature>
<feature type="region of interest" description="Disordered" evidence="2">
    <location>
        <begin position="1"/>
        <end position="30"/>
    </location>
</feature>
<comment type="subcellular location">
    <subcellularLocation>
        <location evidence="1">Cytoplasm</location>
    </subcellularLocation>
</comment>
<feature type="binding site" evidence="1">
    <location>
        <position position="220"/>
    </location>
    <ligand>
        <name>prenylated FMN</name>
        <dbReference type="ChEBI" id="CHEBI:87746"/>
    </ligand>
</feature>
<dbReference type="AlphaFoldDB" id="A0A505I037"/>
<protein>
    <recommendedName>
        <fullName evidence="1">Ferulic acid decarboxylase 1</fullName>
        <ecNumber evidence="1">4.1.1.102</ecNumber>
    </recommendedName>
    <alternativeName>
        <fullName evidence="1">Phenacrylate decarboxylase</fullName>
    </alternativeName>
</protein>
<evidence type="ECO:0000256" key="2">
    <source>
        <dbReference type="SAM" id="MobiDB-lite"/>
    </source>
</evidence>
<comment type="cofactor">
    <cofactor evidence="1">
        <name>prenylated FMN</name>
        <dbReference type="ChEBI" id="CHEBI:87746"/>
    </cofactor>
    <text evidence="1">Binds 1 prenylated FMN per subunit.</text>
</comment>
<keyword evidence="1" id="KW-0963">Cytoplasm</keyword>
<comment type="function">
    <text evidence="1">Catalyzes the reversible decarboxylation of aromatic carboxylic acids like ferulic acid, p-coumaric acid or cinnamic acid, producing the corresponding vinyl derivatives 4-vinylphenol, 4-vinylguaiacol, and styrene, respectively, which play the role of aroma metabolites.</text>
</comment>
<dbReference type="VEuPathDB" id="FungiDB:An12g09350"/>
<comment type="caution">
    <text evidence="6">The sequence shown here is derived from an EMBL/GenBank/DDBJ whole genome shotgun (WGS) entry which is preliminary data.</text>
</comment>
<dbReference type="Gene3D" id="3.40.1670.10">
    <property type="entry name" value="UbiD C-terminal domain-like"/>
    <property type="match status" value="1"/>
</dbReference>
<dbReference type="Proteomes" id="UP000197666">
    <property type="component" value="Unassembled WGS sequence"/>
</dbReference>
<evidence type="ECO:0000259" key="3">
    <source>
        <dbReference type="Pfam" id="PF01977"/>
    </source>
</evidence>
<feature type="domain" description="3-octaprenyl-4-hydroxybenzoate carboxy-lyase-like Rift-related" evidence="3">
    <location>
        <begin position="109"/>
        <end position="304"/>
    </location>
</feature>
<dbReference type="VEuPathDB" id="FungiDB:An12g09340"/>
<feature type="domain" description="3-octaprenyl-4-hydroxybenzoate carboxy-lyase-like C-terminal" evidence="5">
    <location>
        <begin position="311"/>
        <end position="449"/>
    </location>
</feature>
<dbReference type="PANTHER" id="PTHR30108:SF17">
    <property type="entry name" value="FERULIC ACID DECARBOXYLASE 1"/>
    <property type="match status" value="1"/>
</dbReference>
<sequence length="922" mass="101728">MLRMLRPGRRIPTHPSRTFSTTPHRSNDSPALNFRSLLSALRAQDDLVDITQPASPDLEIAALTRRVYESHSPAPLFHNVTNTDPETGLFKILGAPVGLRADPATRFGQNILHGSQIDMTKWPIPRLHPLDGGNYLATYGFHILQSPDKAWTSWSISRAMHVAKTPRTIVAPIMPGQHIAQVHQMWADQGAKDTPWALVLGGPPAAAFVGGMPLPAFVSEDGYIGALCGEAMDVVKCETNELYVPANAEIVLEGRISTTEKVGEGPMGEYHGYMFQDKAVPEPRIEVDCVTYRRDPVVPICVAGLAPDETHTVWGAAISAEILDALRGVELPVKMAWMLYEAQCCWVVVSVDVERLGRMGMKKDELSRRVGEVVFGTHAGWEAPKVFVVGDDVDVTDIGQFVWALATRYRPGADELVFEEADGLPMIPYMTRASRREVPNPGKGGKSVVNLLLPSEFEGKRPWVPGSFEGLYSEELKQRVLAKPDIPTLSCSTFIMSTPFIPDFRSIGQNIYFYEPDLNDTPIPQDAKTHPTLIILCTWFGGATPRRVAKYTSGYRQRYLRTPILLINTSFRDYAARSLHPIDANLTPAKNTITKILQSTPDATILLHVFSNGGCNTVTQLARAMKSPSSTSAIPADFKSALKLIIFDCCPGDSSFDRLYAAGAMALPAAQPGRAIGTAVLYSTAKVAYALQGVGAMRSIDDYRADLNDPEIFGEARRLYLYSRIDDMIPWKDVEGHMIEASGRGYAVTGVSFEDGKHCEETVYPVLSREYDKVDPSRQGVQLGRRWENSIDSLGEALNPGFTSCIGYWNTMDHRNTGCKMTDLGDYAPKALSLLRSKVQSGWVMYEWSSCTGNLEDGEDYQRADAEAFFNTEAYTSLPGCRVSGSSYPELTGHGNSRSTIFSQCQTIVVATYIRNTWFEQF</sequence>
<comment type="subunit">
    <text evidence="1">Homodimer. May form higher order oligomers.</text>
</comment>
<comment type="catalytic activity">
    <reaction evidence="1">
        <text>(E)-4-coumarate + H(+) = 4-vinylphenol + CO2</text>
        <dbReference type="Rhea" id="RHEA:33227"/>
        <dbReference type="ChEBI" id="CHEBI:1883"/>
        <dbReference type="ChEBI" id="CHEBI:12876"/>
        <dbReference type="ChEBI" id="CHEBI:15378"/>
        <dbReference type="ChEBI" id="CHEBI:16526"/>
        <dbReference type="EC" id="4.1.1.102"/>
    </reaction>
</comment>
<dbReference type="HAMAP" id="MF_01983">
    <property type="entry name" value="UbiD_FDC"/>
    <property type="match status" value="1"/>
</dbReference>
<reference evidence="7" key="1">
    <citation type="submission" date="2018-10" db="EMBL/GenBank/DDBJ databases">
        <title>FDA dAtabase for Regulatory Grade micrObial Sequences (FDA-ARGOS): Supporting development and validation of Infectious Disease Dx tests.</title>
        <authorList>
            <person name="Kerrigan L."/>
            <person name="Tallon L."/>
            <person name="Sadzewicz L."/>
            <person name="Sengamalay N."/>
            <person name="Ott S."/>
            <person name="Godinez A."/>
            <person name="Nagaraj S."/>
            <person name="Vavikolanu K."/>
            <person name="Nadendla S."/>
            <person name="George J."/>
            <person name="Sichtig H."/>
        </authorList>
    </citation>
    <scope>NUCLEOTIDE SEQUENCE [LARGE SCALE GENOMIC DNA]</scope>
    <source>
        <strain evidence="7">FDAARGOS_311</strain>
    </source>
</reference>
<evidence type="ECO:0000313" key="6">
    <source>
        <dbReference type="EMBL" id="TPR06387.1"/>
    </source>
</evidence>
<dbReference type="Pfam" id="PF05705">
    <property type="entry name" value="DUF829"/>
    <property type="match status" value="1"/>
</dbReference>
<evidence type="ECO:0000259" key="5">
    <source>
        <dbReference type="Pfam" id="PF20696"/>
    </source>
</evidence>
<keyword evidence="1" id="KW-0479">Metal-binding</keyword>
<feature type="domain" description="3-octaprenyl-4-hydroxybenzoate carboxy-lyase-like N-terminal" evidence="4">
    <location>
        <begin position="38"/>
        <end position="104"/>
    </location>
</feature>
<feature type="active site" description="Proton donor" evidence="1">
    <location>
        <position position="269"/>
    </location>
</feature>
<dbReference type="InterPro" id="IPR002830">
    <property type="entry name" value="UbiD"/>
</dbReference>
<evidence type="ECO:0000256" key="1">
    <source>
        <dbReference type="HAMAP-Rule" id="MF_03196"/>
    </source>
</evidence>
<comment type="cofactor">
    <cofactor evidence="1">
        <name>Mn(2+)</name>
        <dbReference type="ChEBI" id="CHEBI:29035"/>
    </cofactor>
</comment>
<feature type="binding site" evidence="1">
    <location>
        <begin position="177"/>
        <end position="178"/>
    </location>
    <ligand>
        <name>prenylated FMN</name>
        <dbReference type="ChEBI" id="CHEBI:87746"/>
    </ligand>
</feature>
<dbReference type="VEuPathDB" id="FungiDB:ASPNIDRAFT2_1119364"/>
<dbReference type="VEuPathDB" id="FungiDB:M747DRAFT_294646"/>
<feature type="compositionally biased region" description="Basic residues" evidence="2">
    <location>
        <begin position="1"/>
        <end position="12"/>
    </location>
</feature>
<dbReference type="GO" id="GO:0046872">
    <property type="term" value="F:metal ion binding"/>
    <property type="evidence" value="ECO:0007669"/>
    <property type="project" value="UniProtKB-KW"/>
</dbReference>
<dbReference type="VEuPathDB" id="FungiDB:ASPNIDRAFT2_1163542"/>
<dbReference type="GO" id="GO:0016831">
    <property type="term" value="F:carboxy-lyase activity"/>
    <property type="evidence" value="ECO:0007669"/>
    <property type="project" value="UniProtKB-UniRule"/>
</dbReference>
<comment type="caution">
    <text evidence="1">Lacks conserved residue(s) required for the propagation of feature annotation.</text>
</comment>
<dbReference type="Pfam" id="PF20696">
    <property type="entry name" value="UbiD_C"/>
    <property type="match status" value="1"/>
</dbReference>
<dbReference type="SUPFAM" id="SSF143968">
    <property type="entry name" value="UbiD C-terminal domain-like"/>
    <property type="match status" value="1"/>
</dbReference>
<dbReference type="EMBL" id="NKJJ02000010">
    <property type="protein sequence ID" value="TPR06387.1"/>
    <property type="molecule type" value="Genomic_DNA"/>
</dbReference>
<dbReference type="VEuPathDB" id="FungiDB:ATCC64974_34400"/>
<dbReference type="Pfam" id="PF01977">
    <property type="entry name" value="UbiD"/>
    <property type="match status" value="1"/>
</dbReference>
<proteinExistence type="inferred from homology"/>
<keyword evidence="1" id="KW-0456">Lyase</keyword>
<dbReference type="GO" id="GO:0033494">
    <property type="term" value="P:ferulate metabolic process"/>
    <property type="evidence" value="ECO:0007669"/>
    <property type="project" value="UniProtKB-UniRule"/>
</dbReference>
<comment type="similarity">
    <text evidence="1">Belongs to the UbiD family. UbiD-like/FDC subfamily.</text>
</comment>
<feature type="compositionally biased region" description="Polar residues" evidence="2">
    <location>
        <begin position="15"/>
        <end position="30"/>
    </location>
</feature>
<dbReference type="VEuPathDB" id="FungiDB:M747DRAFT_294647"/>
<dbReference type="InterPro" id="IPR008547">
    <property type="entry name" value="DUF829_TMEM53"/>
</dbReference>
<dbReference type="InterPro" id="IPR049381">
    <property type="entry name" value="UbiD-like_C"/>
</dbReference>
<name>A0A505I037_ASPNG</name>
<dbReference type="VEuPathDB" id="FungiDB:ATCC64974_34390"/>
<comment type="catalytic activity">
    <reaction evidence="1">
        <text>(E)-ferulate + H(+) = 2-methoxy-4-vinylphenol + CO2</text>
        <dbReference type="Rhea" id="RHEA:33807"/>
        <dbReference type="ChEBI" id="CHEBI:15378"/>
        <dbReference type="ChEBI" id="CHEBI:16526"/>
        <dbReference type="ChEBI" id="CHEBI:29749"/>
        <dbReference type="ChEBI" id="CHEBI:42438"/>
        <dbReference type="EC" id="4.1.1.102"/>
    </reaction>
</comment>
<dbReference type="Pfam" id="PF20695">
    <property type="entry name" value="UbiD_N"/>
    <property type="match status" value="1"/>
</dbReference>
<dbReference type="GO" id="GO:0046281">
    <property type="term" value="P:cinnamic acid catabolic process"/>
    <property type="evidence" value="ECO:0007669"/>
    <property type="project" value="UniProtKB-UniRule"/>
</dbReference>
<keyword evidence="1" id="KW-0210">Decarboxylase</keyword>
<dbReference type="InterPro" id="IPR048304">
    <property type="entry name" value="UbiD_Rift_dom"/>
</dbReference>
<dbReference type="EC" id="4.1.1.102" evidence="1"/>
<dbReference type="InterPro" id="IPR049383">
    <property type="entry name" value="UbiD-like_N"/>
</dbReference>
<evidence type="ECO:0000313" key="7">
    <source>
        <dbReference type="Proteomes" id="UP000197666"/>
    </source>
</evidence>
<feature type="binding site" evidence="1">
    <location>
        <begin position="153"/>
        <end position="158"/>
    </location>
    <ligand>
        <name>prenylated FMN</name>
        <dbReference type="ChEBI" id="CHEBI:87746"/>
    </ligand>
</feature>
<gene>
    <name evidence="1" type="primary">FDC1</name>
    <name evidence="6" type="ORF">CAN33_0021160</name>
</gene>
<dbReference type="InterPro" id="IPR032903">
    <property type="entry name" value="FDC-like"/>
</dbReference>
<dbReference type="PANTHER" id="PTHR30108">
    <property type="entry name" value="3-OCTAPRENYL-4-HYDROXYBENZOATE CARBOXY-LYASE-RELATED"/>
    <property type="match status" value="1"/>
</dbReference>
<dbReference type="GO" id="GO:0005737">
    <property type="term" value="C:cytoplasm"/>
    <property type="evidence" value="ECO:0007669"/>
    <property type="project" value="UniProtKB-SubCell"/>
</dbReference>
<comment type="catalytic activity">
    <reaction evidence="1">
        <text>(E)-cinnamate + H(+) = styrene + CO2</text>
        <dbReference type="Rhea" id="RHEA:46920"/>
        <dbReference type="ChEBI" id="CHEBI:15378"/>
        <dbReference type="ChEBI" id="CHEBI:15669"/>
        <dbReference type="ChEBI" id="CHEBI:16526"/>
        <dbReference type="ChEBI" id="CHEBI:27452"/>
        <dbReference type="EC" id="4.1.1.102"/>
    </reaction>
</comment>
<accession>A0A505I037</accession>
<evidence type="ECO:0000259" key="4">
    <source>
        <dbReference type="Pfam" id="PF20695"/>
    </source>
</evidence>
<feature type="binding site" evidence="1">
    <location>
        <position position="220"/>
    </location>
    <ligand>
        <name>Mn(2+)</name>
        <dbReference type="ChEBI" id="CHEBI:29035"/>
    </ligand>
</feature>
<keyword evidence="1" id="KW-0464">Manganese</keyword>